<dbReference type="Gene3D" id="3.40.50.300">
    <property type="entry name" value="P-loop containing nucleotide triphosphate hydrolases"/>
    <property type="match status" value="1"/>
</dbReference>
<dbReference type="FunFam" id="3.40.50.300:FF:000006">
    <property type="entry name" value="DNA-binding transcriptional regulator NtrC"/>
    <property type="match status" value="1"/>
</dbReference>
<evidence type="ECO:0000256" key="5">
    <source>
        <dbReference type="ARBA" id="ARBA00023163"/>
    </source>
</evidence>
<dbReference type="GO" id="GO:0006355">
    <property type="term" value="P:regulation of DNA-templated transcription"/>
    <property type="evidence" value="ECO:0007669"/>
    <property type="project" value="InterPro"/>
</dbReference>
<dbReference type="InterPro" id="IPR025943">
    <property type="entry name" value="Sigma_54_int_dom_ATP-bd_2"/>
</dbReference>
<dbReference type="InterPro" id="IPR013767">
    <property type="entry name" value="PAS_fold"/>
</dbReference>
<dbReference type="eggNOG" id="COG3829">
    <property type="taxonomic scope" value="Bacteria"/>
</dbReference>
<proteinExistence type="predicted"/>
<dbReference type="OrthoDB" id="9814761at2"/>
<dbReference type="PROSITE" id="PS50045">
    <property type="entry name" value="SIGMA54_INTERACT_4"/>
    <property type="match status" value="1"/>
</dbReference>
<organism evidence="9 10">
    <name type="scientific">Syntrophobacter fumaroxidans (strain DSM 10017 / MPOB)</name>
    <dbReference type="NCBI Taxonomy" id="335543"/>
    <lineage>
        <taxon>Bacteria</taxon>
        <taxon>Pseudomonadati</taxon>
        <taxon>Thermodesulfobacteriota</taxon>
        <taxon>Syntrophobacteria</taxon>
        <taxon>Syntrophobacterales</taxon>
        <taxon>Syntrophobacteraceae</taxon>
        <taxon>Syntrophobacter</taxon>
    </lineage>
</organism>
<evidence type="ECO:0000313" key="9">
    <source>
        <dbReference type="EMBL" id="ABK16004.1"/>
    </source>
</evidence>
<dbReference type="InterPro" id="IPR025944">
    <property type="entry name" value="Sigma_54_int_dom_CS"/>
</dbReference>
<dbReference type="HOGENOM" id="CLU_000445_8_1_7"/>
<dbReference type="SUPFAM" id="SSF55785">
    <property type="entry name" value="PYP-like sensor domain (PAS domain)"/>
    <property type="match status" value="2"/>
</dbReference>
<dbReference type="GO" id="GO:0043565">
    <property type="term" value="F:sequence-specific DNA binding"/>
    <property type="evidence" value="ECO:0007669"/>
    <property type="project" value="InterPro"/>
</dbReference>
<feature type="domain" description="Sigma-54 factor interaction" evidence="6">
    <location>
        <begin position="258"/>
        <end position="488"/>
    </location>
</feature>
<dbReference type="Gene3D" id="1.10.10.60">
    <property type="entry name" value="Homeodomain-like"/>
    <property type="match status" value="1"/>
</dbReference>
<dbReference type="SMART" id="SM00382">
    <property type="entry name" value="AAA"/>
    <property type="match status" value="1"/>
</dbReference>
<dbReference type="InterPro" id="IPR058031">
    <property type="entry name" value="AAA_lid_NorR"/>
</dbReference>
<dbReference type="InterPro" id="IPR003593">
    <property type="entry name" value="AAA+_ATPase"/>
</dbReference>
<accession>A0LF02</accession>
<dbReference type="InterPro" id="IPR000700">
    <property type="entry name" value="PAS-assoc_C"/>
</dbReference>
<dbReference type="Pfam" id="PF00989">
    <property type="entry name" value="PAS"/>
    <property type="match status" value="2"/>
</dbReference>
<dbReference type="PRINTS" id="PR01590">
    <property type="entry name" value="HTHFIS"/>
</dbReference>
<dbReference type="Gene3D" id="3.30.450.20">
    <property type="entry name" value="PAS domain"/>
    <property type="match status" value="2"/>
</dbReference>
<dbReference type="GO" id="GO:0005524">
    <property type="term" value="F:ATP binding"/>
    <property type="evidence" value="ECO:0007669"/>
    <property type="project" value="UniProtKB-KW"/>
</dbReference>
<dbReference type="Proteomes" id="UP000001784">
    <property type="component" value="Chromosome"/>
</dbReference>
<protein>
    <submittedName>
        <fullName evidence="9">Transcriptional regulator</fullName>
    </submittedName>
</protein>
<evidence type="ECO:0000259" key="8">
    <source>
        <dbReference type="PROSITE" id="PS50113"/>
    </source>
</evidence>
<dbReference type="eggNOG" id="COG3290">
    <property type="taxonomic scope" value="Bacteria"/>
</dbReference>
<dbReference type="PROSITE" id="PS00675">
    <property type="entry name" value="SIGMA54_INTERACT_1"/>
    <property type="match status" value="1"/>
</dbReference>
<keyword evidence="3" id="KW-0805">Transcription regulation</keyword>
<reference evidence="9 10" key="1">
    <citation type="submission" date="2006-10" db="EMBL/GenBank/DDBJ databases">
        <title>Complete sequence of Syntrophobacter fumaroxidans MPOB.</title>
        <authorList>
            <consortium name="US DOE Joint Genome Institute"/>
            <person name="Copeland A."/>
            <person name="Lucas S."/>
            <person name="Lapidus A."/>
            <person name="Barry K."/>
            <person name="Detter J.C."/>
            <person name="Glavina del Rio T."/>
            <person name="Hammon N."/>
            <person name="Israni S."/>
            <person name="Pitluck S."/>
            <person name="Goltsman E.G."/>
            <person name="Martinez M."/>
            <person name="Schmutz J."/>
            <person name="Larimer F."/>
            <person name="Land M."/>
            <person name="Hauser L."/>
            <person name="Kyrpides N."/>
            <person name="Kim E."/>
            <person name="Boone D.R."/>
            <person name="Brockman F."/>
            <person name="Culley D."/>
            <person name="Ferry J."/>
            <person name="Gunsalus R."/>
            <person name="McInerney M.J."/>
            <person name="Morrison M."/>
            <person name="Plugge C."/>
            <person name="Rohlin L."/>
            <person name="Scholten J."/>
            <person name="Sieber J."/>
            <person name="Stams A.J.M."/>
            <person name="Worm P."/>
            <person name="Henstra A.M."/>
            <person name="Richardson P."/>
        </authorList>
    </citation>
    <scope>NUCLEOTIDE SEQUENCE [LARGE SCALE GENOMIC DNA]</scope>
    <source>
        <strain evidence="10">DSM 10017 / MPOB</strain>
    </source>
</reference>
<dbReference type="STRING" id="335543.Sfum_0303"/>
<dbReference type="Pfam" id="PF25601">
    <property type="entry name" value="AAA_lid_14"/>
    <property type="match status" value="1"/>
</dbReference>
<gene>
    <name evidence="9" type="ordered locus">Sfum_0303</name>
</gene>
<evidence type="ECO:0000256" key="3">
    <source>
        <dbReference type="ARBA" id="ARBA00023015"/>
    </source>
</evidence>
<name>A0LF02_SYNFM</name>
<keyword evidence="10" id="KW-1185">Reference proteome</keyword>
<dbReference type="InterPro" id="IPR000014">
    <property type="entry name" value="PAS"/>
</dbReference>
<dbReference type="KEGG" id="sfu:Sfum_0303"/>
<feature type="domain" description="PAC" evidence="8">
    <location>
        <begin position="67"/>
        <end position="120"/>
    </location>
</feature>
<evidence type="ECO:0000259" key="7">
    <source>
        <dbReference type="PROSITE" id="PS50112"/>
    </source>
</evidence>
<evidence type="ECO:0000256" key="1">
    <source>
        <dbReference type="ARBA" id="ARBA00022741"/>
    </source>
</evidence>
<dbReference type="Pfam" id="PF02954">
    <property type="entry name" value="HTH_8"/>
    <property type="match status" value="1"/>
</dbReference>
<feature type="domain" description="PAS" evidence="7">
    <location>
        <begin position="6"/>
        <end position="57"/>
    </location>
</feature>
<dbReference type="InParanoid" id="A0LF02"/>
<keyword evidence="1" id="KW-0547">Nucleotide-binding</keyword>
<dbReference type="PROSITE" id="PS50112">
    <property type="entry name" value="PAS"/>
    <property type="match status" value="2"/>
</dbReference>
<dbReference type="InterPro" id="IPR002197">
    <property type="entry name" value="HTH_Fis"/>
</dbReference>
<dbReference type="SMART" id="SM00091">
    <property type="entry name" value="PAS"/>
    <property type="match status" value="2"/>
</dbReference>
<dbReference type="CDD" id="cd00130">
    <property type="entry name" value="PAS"/>
    <property type="match status" value="1"/>
</dbReference>
<dbReference type="PANTHER" id="PTHR32071:SF121">
    <property type="entry name" value="SIGMA L-DEPENDENT TRANSCRIPTIONAL REGULATOR YQIR-RELATED"/>
    <property type="match status" value="1"/>
</dbReference>
<dbReference type="InterPro" id="IPR027417">
    <property type="entry name" value="P-loop_NTPase"/>
</dbReference>
<evidence type="ECO:0000313" key="10">
    <source>
        <dbReference type="Proteomes" id="UP000001784"/>
    </source>
</evidence>
<dbReference type="NCBIfam" id="TIGR00229">
    <property type="entry name" value="sensory_box"/>
    <property type="match status" value="2"/>
</dbReference>
<dbReference type="PROSITE" id="PS00688">
    <property type="entry name" value="SIGMA54_INTERACT_3"/>
    <property type="match status" value="1"/>
</dbReference>
<dbReference type="EMBL" id="CP000478">
    <property type="protein sequence ID" value="ABK16004.1"/>
    <property type="molecule type" value="Genomic_DNA"/>
</dbReference>
<dbReference type="PROSITE" id="PS50113">
    <property type="entry name" value="PAC"/>
    <property type="match status" value="1"/>
</dbReference>
<dbReference type="PROSITE" id="PS00676">
    <property type="entry name" value="SIGMA54_INTERACT_2"/>
    <property type="match status" value="1"/>
</dbReference>
<evidence type="ECO:0000259" key="6">
    <source>
        <dbReference type="PROSITE" id="PS50045"/>
    </source>
</evidence>
<dbReference type="InterPro" id="IPR035965">
    <property type="entry name" value="PAS-like_dom_sf"/>
</dbReference>
<dbReference type="Gene3D" id="1.10.8.60">
    <property type="match status" value="1"/>
</dbReference>
<keyword evidence="5" id="KW-0804">Transcription</keyword>
<dbReference type="SUPFAM" id="SSF46689">
    <property type="entry name" value="Homeodomain-like"/>
    <property type="match status" value="1"/>
</dbReference>
<dbReference type="SUPFAM" id="SSF52540">
    <property type="entry name" value="P-loop containing nucleoside triphosphate hydrolases"/>
    <property type="match status" value="1"/>
</dbReference>
<keyword evidence="2" id="KW-0067">ATP-binding</keyword>
<evidence type="ECO:0000256" key="2">
    <source>
        <dbReference type="ARBA" id="ARBA00022840"/>
    </source>
</evidence>
<dbReference type="InterPro" id="IPR009057">
    <property type="entry name" value="Homeodomain-like_sf"/>
</dbReference>
<dbReference type="Pfam" id="PF00158">
    <property type="entry name" value="Sigma54_activat"/>
    <property type="match status" value="1"/>
</dbReference>
<keyword evidence="4" id="KW-0238">DNA-binding</keyword>
<feature type="domain" description="PAS" evidence="7">
    <location>
        <begin position="124"/>
        <end position="180"/>
    </location>
</feature>
<dbReference type="CDD" id="cd00009">
    <property type="entry name" value="AAA"/>
    <property type="match status" value="1"/>
</dbReference>
<sequence>MEQQMEQSQIKAFLDAAHEGVLAVDADGRVTLFNTAAERLTGISADVVLGHHVRDVIPNTRLHIVLETGEAELDQIQDTGMTTVMTNRVPVRNARGEIVGAMAIFRDISEIKRLGCEIAELKETRTLLEAIVNSTQDAISVVDERGMGLLINPAYTRLTGMTEREVLHRPATVDIAEGESMHLQVLRTRQPVKHVPMKVGAARREVLVDVAPIVVDGALKGSVAVIHDVSELRSLTEQLDRAHRLIRRLDTKYTFEDIIAVSPIMQELLEQARKAAATPATVLLSGESGTGKELFAHAIHHSSDRAQRPFISVNCGAIPDTLQESQLFGYIEGAFTGAKRGGQKGHFLEAQGGTIFLDEIAESNLAVQTKLLRVLQEKEIVPVGASRPVPVDVRVITATNVDLASLVEKGHFRSDLFYRLHVLPIHIPPLRERREDIPPLLSVLLNKLNQEYSRHVEGISPEALEMFCSYHWPGNVRELENMLGRALINMQPGEKTVRAEHLPHTLSAFARPEARRDEGAEPLRVGRSLAEAHAVWEKALLEKALAMTNANRTQVARQLRISVRQLYNKLKRYGLG</sequence>
<evidence type="ECO:0000256" key="4">
    <source>
        <dbReference type="ARBA" id="ARBA00023125"/>
    </source>
</evidence>
<dbReference type="PANTHER" id="PTHR32071">
    <property type="entry name" value="TRANSCRIPTIONAL REGULATORY PROTEIN"/>
    <property type="match status" value="1"/>
</dbReference>
<dbReference type="AlphaFoldDB" id="A0LF02"/>
<dbReference type="InterPro" id="IPR025662">
    <property type="entry name" value="Sigma_54_int_dom_ATP-bd_1"/>
</dbReference>
<dbReference type="InterPro" id="IPR002078">
    <property type="entry name" value="Sigma_54_int"/>
</dbReference>